<feature type="compositionally biased region" description="Polar residues" evidence="3">
    <location>
        <begin position="420"/>
        <end position="438"/>
    </location>
</feature>
<dbReference type="SMART" id="SM00389">
    <property type="entry name" value="HOX"/>
    <property type="match status" value="1"/>
</dbReference>
<comment type="subcellular location">
    <subcellularLocation>
        <location evidence="1 2">Nucleus</location>
    </subcellularLocation>
</comment>
<dbReference type="InterPro" id="IPR009057">
    <property type="entry name" value="Homeodomain-like_sf"/>
</dbReference>
<proteinExistence type="predicted"/>
<dbReference type="InterPro" id="IPR042988">
    <property type="entry name" value="NOBOX"/>
</dbReference>
<feature type="domain" description="Homeobox" evidence="4">
    <location>
        <begin position="303"/>
        <end position="363"/>
    </location>
</feature>
<dbReference type="CDD" id="cd00086">
    <property type="entry name" value="homeodomain"/>
    <property type="match status" value="1"/>
</dbReference>
<evidence type="ECO:0000259" key="4">
    <source>
        <dbReference type="PROSITE" id="PS50071"/>
    </source>
</evidence>
<sequence>METLEEVKCLQEKEEAGIVPYGFHNNGKNVGKYDGKHIALKSLSPVPSSAATTGIDAHIEVVIKSSPCSQSVLLGKNAKAEQKAESEQNGNDSFDLVSCNALYQSNMVDDGNTTCKKRTISKLATNEEGEHSLKNDYFDVHFLPQCFTSSIIEETVTSLENAIAHSSEHISSSPKAPCLKDGVGCFSTASCSANELVIPQRKRPHQSQSQSQVVHETNTTQAGAGGSTGAILSVEQQKTDLLVLSSNVYLANCSHPGVCKDSLYVSQQSTAGPLPEDSAKKKDWSAPTTVFEVMIEPKGSSAPSKKKPRTLYSTVQLQQLEAAFQEDHYPESAKRKAIAVSVGVSPQRIMVWFQNRRAKFRKLEKSLEKVEQVHSSRVCSVSVPHRQDSTASQVLHRNNRQLCLGTCLARKERNLPWPTQPVQHNSAPDKQNDFSKQASGAAYNSDEGQNATTSSCTHLENHIAEQIRSPDRNYSSLQDAFSPPLESPPPIRRTKLPACLIKSLQQGNVIDEAADGLIKDAQTAMGWTRIGCNNESPDHHKGFQMVSSHESYSNQFLPHHLQGQGVQNFKCDNERLLSAITNASTSQYRSPCSTVQSTSRQPPSRWLPPFASFARGSMQHCNAIPNRQLAGSGFTAGPSGSTVNLITMPGHKSKVTSTTSFHSRDNEHQMCQSMHDTGFSKECGFAVPPSSSVLSKSGW</sequence>
<reference evidence="5" key="1">
    <citation type="submission" date="2025-08" db="UniProtKB">
        <authorList>
            <consortium name="Ensembl"/>
        </authorList>
    </citation>
    <scope>IDENTIFICATION</scope>
</reference>
<dbReference type="Gene3D" id="1.10.10.60">
    <property type="entry name" value="Homeodomain-like"/>
    <property type="match status" value="1"/>
</dbReference>
<dbReference type="GeneTree" id="ENSGT00650000093445"/>
<evidence type="ECO:0000256" key="3">
    <source>
        <dbReference type="SAM" id="MobiDB-lite"/>
    </source>
</evidence>
<dbReference type="InterPro" id="IPR001356">
    <property type="entry name" value="HD"/>
</dbReference>
<keyword evidence="1 2" id="KW-0371">Homeobox</keyword>
<keyword evidence="1 2" id="KW-0539">Nucleus</keyword>
<dbReference type="GO" id="GO:0000978">
    <property type="term" value="F:RNA polymerase II cis-regulatory region sequence-specific DNA binding"/>
    <property type="evidence" value="ECO:0007669"/>
    <property type="project" value="TreeGrafter"/>
</dbReference>
<dbReference type="Pfam" id="PF00046">
    <property type="entry name" value="Homeodomain"/>
    <property type="match status" value="1"/>
</dbReference>
<evidence type="ECO:0000256" key="2">
    <source>
        <dbReference type="RuleBase" id="RU000682"/>
    </source>
</evidence>
<evidence type="ECO:0000256" key="1">
    <source>
        <dbReference type="PROSITE-ProRule" id="PRU00108"/>
    </source>
</evidence>
<reference evidence="5" key="2">
    <citation type="submission" date="2025-09" db="UniProtKB">
        <authorList>
            <consortium name="Ensembl"/>
        </authorList>
    </citation>
    <scope>IDENTIFICATION</scope>
</reference>
<dbReference type="PANTHER" id="PTHR47060">
    <property type="entry name" value="HOMEOBOX PROTEIN NOBOX"/>
    <property type="match status" value="1"/>
</dbReference>
<evidence type="ECO:0000313" key="6">
    <source>
        <dbReference type="Proteomes" id="UP000694388"/>
    </source>
</evidence>
<dbReference type="AlphaFoldDB" id="A0A8C4Q9M5"/>
<accession>A0A8C4Q9M5</accession>
<evidence type="ECO:0000313" key="5">
    <source>
        <dbReference type="Ensembl" id="ENSEBUP00000011832.1"/>
    </source>
</evidence>
<protein>
    <recommendedName>
        <fullName evidence="4">Homeobox domain-containing protein</fullName>
    </recommendedName>
</protein>
<organism evidence="5 6">
    <name type="scientific">Eptatretus burgeri</name>
    <name type="common">Inshore hagfish</name>
    <dbReference type="NCBI Taxonomy" id="7764"/>
    <lineage>
        <taxon>Eukaryota</taxon>
        <taxon>Metazoa</taxon>
        <taxon>Chordata</taxon>
        <taxon>Craniata</taxon>
        <taxon>Vertebrata</taxon>
        <taxon>Cyclostomata</taxon>
        <taxon>Myxini</taxon>
        <taxon>Myxiniformes</taxon>
        <taxon>Myxinidae</taxon>
        <taxon>Eptatretinae</taxon>
        <taxon>Eptatretus</taxon>
    </lineage>
</organism>
<dbReference type="PROSITE" id="PS50071">
    <property type="entry name" value="HOMEOBOX_2"/>
    <property type="match status" value="1"/>
</dbReference>
<dbReference type="GO" id="GO:0005634">
    <property type="term" value="C:nucleus"/>
    <property type="evidence" value="ECO:0007669"/>
    <property type="project" value="UniProtKB-SubCell"/>
</dbReference>
<dbReference type="PANTHER" id="PTHR47060:SF1">
    <property type="entry name" value="HOMEOBOX PROTEIN NOBOX"/>
    <property type="match status" value="1"/>
</dbReference>
<keyword evidence="6" id="KW-1185">Reference proteome</keyword>
<dbReference type="GO" id="GO:0000981">
    <property type="term" value="F:DNA-binding transcription factor activity, RNA polymerase II-specific"/>
    <property type="evidence" value="ECO:0007669"/>
    <property type="project" value="TreeGrafter"/>
</dbReference>
<keyword evidence="1 2" id="KW-0238">DNA-binding</keyword>
<feature type="region of interest" description="Disordered" evidence="3">
    <location>
        <begin position="417"/>
        <end position="453"/>
    </location>
</feature>
<dbReference type="Proteomes" id="UP000694388">
    <property type="component" value="Unplaced"/>
</dbReference>
<dbReference type="SUPFAM" id="SSF46689">
    <property type="entry name" value="Homeodomain-like"/>
    <property type="match status" value="1"/>
</dbReference>
<feature type="DNA-binding region" description="Homeobox" evidence="1">
    <location>
        <begin position="305"/>
        <end position="364"/>
    </location>
</feature>
<dbReference type="Ensembl" id="ENSEBUT00000012408.1">
    <property type="protein sequence ID" value="ENSEBUP00000011832.1"/>
    <property type="gene ID" value="ENSEBUG00000007575.1"/>
</dbReference>
<name>A0A8C4Q9M5_EPTBU</name>